<feature type="compositionally biased region" description="Acidic residues" evidence="1">
    <location>
        <begin position="90"/>
        <end position="110"/>
    </location>
</feature>
<dbReference type="AlphaFoldDB" id="A0A660LHK6"/>
<keyword evidence="3" id="KW-1185">Reference proteome</keyword>
<evidence type="ECO:0000313" key="2">
    <source>
        <dbReference type="EMBL" id="RKQ93735.1"/>
    </source>
</evidence>
<protein>
    <submittedName>
        <fullName evidence="2">Uncharacterized protein</fullName>
    </submittedName>
</protein>
<organism evidence="2 3">
    <name type="scientific">Solirubrobacter pauli</name>
    <dbReference type="NCBI Taxonomy" id="166793"/>
    <lineage>
        <taxon>Bacteria</taxon>
        <taxon>Bacillati</taxon>
        <taxon>Actinomycetota</taxon>
        <taxon>Thermoleophilia</taxon>
        <taxon>Solirubrobacterales</taxon>
        <taxon>Solirubrobacteraceae</taxon>
        <taxon>Solirubrobacter</taxon>
    </lineage>
</organism>
<sequence>MGSLPAMPALRRFDVDELLTRPGTYFNPETEIVLIVDDSAHVDLELIEDEEDDAGEWILLGDDPAIDEHKRDELVETFETRRARSSAREDPDEDEEDEEDELEPDPDDDY</sequence>
<gene>
    <name evidence="2" type="ORF">C8N24_3606</name>
</gene>
<feature type="region of interest" description="Disordered" evidence="1">
    <location>
        <begin position="70"/>
        <end position="110"/>
    </location>
</feature>
<name>A0A660LHK6_9ACTN</name>
<reference evidence="2 3" key="1">
    <citation type="submission" date="2018-10" db="EMBL/GenBank/DDBJ databases">
        <title>Genomic Encyclopedia of Archaeal and Bacterial Type Strains, Phase II (KMG-II): from individual species to whole genera.</title>
        <authorList>
            <person name="Goeker M."/>
        </authorList>
    </citation>
    <scope>NUCLEOTIDE SEQUENCE [LARGE SCALE GENOMIC DNA]</scope>
    <source>
        <strain evidence="2 3">DSM 14954</strain>
    </source>
</reference>
<evidence type="ECO:0000256" key="1">
    <source>
        <dbReference type="SAM" id="MobiDB-lite"/>
    </source>
</evidence>
<dbReference type="EMBL" id="RBIL01000001">
    <property type="protein sequence ID" value="RKQ93735.1"/>
    <property type="molecule type" value="Genomic_DNA"/>
</dbReference>
<dbReference type="Proteomes" id="UP000278962">
    <property type="component" value="Unassembled WGS sequence"/>
</dbReference>
<accession>A0A660LHK6</accession>
<proteinExistence type="predicted"/>
<feature type="compositionally biased region" description="Basic and acidic residues" evidence="1">
    <location>
        <begin position="70"/>
        <end position="89"/>
    </location>
</feature>
<comment type="caution">
    <text evidence="2">The sequence shown here is derived from an EMBL/GenBank/DDBJ whole genome shotgun (WGS) entry which is preliminary data.</text>
</comment>
<evidence type="ECO:0000313" key="3">
    <source>
        <dbReference type="Proteomes" id="UP000278962"/>
    </source>
</evidence>